<organism evidence="3 4">
    <name type="scientific">Vitis vinifera</name>
    <name type="common">Grape</name>
    <dbReference type="NCBI Taxonomy" id="29760"/>
    <lineage>
        <taxon>Eukaryota</taxon>
        <taxon>Viridiplantae</taxon>
        <taxon>Streptophyta</taxon>
        <taxon>Embryophyta</taxon>
        <taxon>Tracheophyta</taxon>
        <taxon>Spermatophyta</taxon>
        <taxon>Magnoliopsida</taxon>
        <taxon>eudicotyledons</taxon>
        <taxon>Gunneridae</taxon>
        <taxon>Pentapetalae</taxon>
        <taxon>rosids</taxon>
        <taxon>Vitales</taxon>
        <taxon>Vitaceae</taxon>
        <taxon>Viteae</taxon>
        <taxon>Vitis</taxon>
    </lineage>
</organism>
<gene>
    <name evidence="3" type="primary">RE2_1034</name>
    <name evidence="3" type="ORF">CK203_110601</name>
</gene>
<feature type="domain" description="Reverse transcriptase Ty1/copia-type" evidence="1">
    <location>
        <begin position="135"/>
        <end position="245"/>
    </location>
</feature>
<sequence length="330" mass="37158">MRILHQSSCAHTPQQNGIAERQDKLSTKATKCIFLGYSRLQKGYRCYSFETHCYFLSADVTFFEDSPFFSTFESLLVSEVLPLSIISPLDAVSSRPHQVYHRCHRVVVPSSLTKVRADSLPIPSASPASALPPSVDLPITLGKVGCRWVYTVKVGPDGQFDRRLKARLVAKGYTQVYSSDYGDTFFPIAKIASICLLLSMTAMRSWSLYQLDIKNAFLHRNLVKEVYMKQPPGFVAQRESGLVCRKYALDILEKTDMLDCKPIDTPMDPNVKLIPGQGEPLGDPERYRQLVGKLNYLTITRPDISFPVSVVSQFLQSPCDSHWDVVIRIL</sequence>
<dbReference type="PANTHER" id="PTHR11439:SF484">
    <property type="entry name" value="REVERSE TRANSCRIPTASE TY1_COPIA-TYPE DOMAIN-CONTAINING PROTEIN"/>
    <property type="match status" value="1"/>
</dbReference>
<dbReference type="Pfam" id="PF25597">
    <property type="entry name" value="SH3_retrovirus"/>
    <property type="match status" value="1"/>
</dbReference>
<dbReference type="InterPro" id="IPR013103">
    <property type="entry name" value="RVT_2"/>
</dbReference>
<feature type="domain" description="Retroviral polymerase SH3-like" evidence="2">
    <location>
        <begin position="20"/>
        <end position="69"/>
    </location>
</feature>
<evidence type="ECO:0000313" key="3">
    <source>
        <dbReference type="EMBL" id="RVW37668.1"/>
    </source>
</evidence>
<dbReference type="Proteomes" id="UP000288805">
    <property type="component" value="Unassembled WGS sequence"/>
</dbReference>
<reference evidence="3 4" key="1">
    <citation type="journal article" date="2018" name="PLoS Genet.">
        <title>Population sequencing reveals clonal diversity and ancestral inbreeding in the grapevine cultivar Chardonnay.</title>
        <authorList>
            <person name="Roach M.J."/>
            <person name="Johnson D.L."/>
            <person name="Bohlmann J."/>
            <person name="van Vuuren H.J."/>
            <person name="Jones S.J."/>
            <person name="Pretorius I.S."/>
            <person name="Schmidt S.A."/>
            <person name="Borneman A.R."/>
        </authorList>
    </citation>
    <scope>NUCLEOTIDE SEQUENCE [LARGE SCALE GENOMIC DNA]</scope>
    <source>
        <strain evidence="4">cv. Chardonnay</strain>
        <tissue evidence="3">Leaf</tissue>
    </source>
</reference>
<dbReference type="PANTHER" id="PTHR11439">
    <property type="entry name" value="GAG-POL-RELATED RETROTRANSPOSON"/>
    <property type="match status" value="1"/>
</dbReference>
<evidence type="ECO:0000313" key="4">
    <source>
        <dbReference type="Proteomes" id="UP000288805"/>
    </source>
</evidence>
<evidence type="ECO:0000259" key="2">
    <source>
        <dbReference type="Pfam" id="PF25597"/>
    </source>
</evidence>
<comment type="caution">
    <text evidence="3">The sequence shown here is derived from an EMBL/GenBank/DDBJ whole genome shotgun (WGS) entry which is preliminary data.</text>
</comment>
<dbReference type="InterPro" id="IPR057670">
    <property type="entry name" value="SH3_retrovirus"/>
</dbReference>
<accession>A0A438DQB0</accession>
<protein>
    <submittedName>
        <fullName evidence="3">Retrovirus-related Pol polyprotein from transposon RE2</fullName>
    </submittedName>
</protein>
<name>A0A438DQB0_VITVI</name>
<proteinExistence type="predicted"/>
<evidence type="ECO:0000259" key="1">
    <source>
        <dbReference type="Pfam" id="PF07727"/>
    </source>
</evidence>
<dbReference type="EMBL" id="QGNW01001531">
    <property type="protein sequence ID" value="RVW37668.1"/>
    <property type="molecule type" value="Genomic_DNA"/>
</dbReference>
<dbReference type="AlphaFoldDB" id="A0A438DQB0"/>
<dbReference type="Pfam" id="PF07727">
    <property type="entry name" value="RVT_2"/>
    <property type="match status" value="1"/>
</dbReference>